<sequence>MVMIAGAIFWRLAPVGAYPPVAIYALVIPVSAFVLGLLLLLKSEFIDLLNITRVERKAATDRQKAELSRVTGPSIALLIILFLAGALMWAAPMADGRFGWGGTAIATSLYFSGLAVLPLVSLLGTLLRFREIDILAQRI</sequence>
<keyword evidence="1" id="KW-0472">Membrane</keyword>
<keyword evidence="1" id="KW-0812">Transmembrane</keyword>
<protein>
    <submittedName>
        <fullName evidence="2">Uncharacterized protein</fullName>
    </submittedName>
</protein>
<name>A0ABZ2IA45_9CAUL</name>
<dbReference type="Proteomes" id="UP001363460">
    <property type="component" value="Chromosome"/>
</dbReference>
<accession>A0ABZ2IA45</accession>
<feature type="transmembrane region" description="Helical" evidence="1">
    <location>
        <begin position="70"/>
        <end position="89"/>
    </location>
</feature>
<keyword evidence="3" id="KW-1185">Reference proteome</keyword>
<dbReference type="EMBL" id="CP146369">
    <property type="protein sequence ID" value="WWT53801.1"/>
    <property type="molecule type" value="Genomic_DNA"/>
</dbReference>
<feature type="transmembrane region" description="Helical" evidence="1">
    <location>
        <begin position="21"/>
        <end position="41"/>
    </location>
</feature>
<keyword evidence="1" id="KW-1133">Transmembrane helix</keyword>
<evidence type="ECO:0000313" key="3">
    <source>
        <dbReference type="Proteomes" id="UP001363460"/>
    </source>
</evidence>
<gene>
    <name evidence="2" type="ORF">V8J38_11105</name>
</gene>
<evidence type="ECO:0000256" key="1">
    <source>
        <dbReference type="SAM" id="Phobius"/>
    </source>
</evidence>
<proteinExistence type="predicted"/>
<feature type="transmembrane region" description="Helical" evidence="1">
    <location>
        <begin position="109"/>
        <end position="129"/>
    </location>
</feature>
<evidence type="ECO:0000313" key="2">
    <source>
        <dbReference type="EMBL" id="WWT53801.1"/>
    </source>
</evidence>
<reference evidence="2 3" key="1">
    <citation type="submission" date="2024-02" db="EMBL/GenBank/DDBJ databases">
        <title>Distribution and functional of Brevundimonas-related endobacteria within Verticillium dahliae.</title>
        <authorList>
            <person name="Zeng H."/>
        </authorList>
    </citation>
    <scope>NUCLEOTIDE SEQUENCE [LARGE SCALE GENOMIC DNA]</scope>
    <source>
        <strain evidence="2 3">TRM 44200</strain>
    </source>
</reference>
<dbReference type="RefSeq" id="WP_338575699.1">
    <property type="nucleotide sequence ID" value="NZ_CP146369.1"/>
</dbReference>
<organism evidence="2 3">
    <name type="scientific">Brevundimonas olei</name>
    <dbReference type="NCBI Taxonomy" id="657642"/>
    <lineage>
        <taxon>Bacteria</taxon>
        <taxon>Pseudomonadati</taxon>
        <taxon>Pseudomonadota</taxon>
        <taxon>Alphaproteobacteria</taxon>
        <taxon>Caulobacterales</taxon>
        <taxon>Caulobacteraceae</taxon>
        <taxon>Brevundimonas</taxon>
    </lineage>
</organism>